<dbReference type="InterPro" id="IPR038765">
    <property type="entry name" value="Papain-like_cys_pep_sf"/>
</dbReference>
<dbReference type="EMBL" id="AP026560">
    <property type="protein sequence ID" value="BDP42965.1"/>
    <property type="molecule type" value="Genomic_DNA"/>
</dbReference>
<dbReference type="Proteomes" id="UP001064971">
    <property type="component" value="Chromosome"/>
</dbReference>
<proteinExistence type="predicted"/>
<dbReference type="InterPro" id="IPR025403">
    <property type="entry name" value="TgpA-like_C"/>
</dbReference>
<sequence length="936" mass="98508">MRPTRLGLAFLGLILLTLVGCINYALSLGYAVTFLLGGVWVVTATQASRAGRALGGTLTPPPEAVAGTEALFTATLVSAGPPCAAAVRVGGRGTPEVRAHVPAGGRVTLALPVPAPVRGRLTLPRPRVVALDPLGLWEVTRPLSVPVALTVSPAPEVGAPPPPPRPVPGEGEGGRRVPGHEDFSGLRAYVPGDSPRQVSWRHAARTGALLTRETDAPATTARVLDWADTAALGETEARLSRLAAWVSAARHEDIPFGLVLPGVTLPVGRGEAHAREALAALAGHPPLPQGPARGSARKSPAPLPGGPLRFTLFALAVALAPAVLRQPGWATLLLVGVLGHSAARTLPRWRDRLAPPPTGLLVLAAVGSGALLQTGYGTLLGRDAGTAFLALLVALKAAETRTLRDAKLLALLGVFVTLTHFFFGQGPLAAAHAVLSVLLLLAALSGWTLPAGRQGASPLRVAARLGLRATPLTLALFLLFPRPDGPLWQLPVQSGAQTGLADRISAGEFGHLAGSRAVAFRADFGGALPAPDERYWRGPVYEAYDGVNWTQVRSRGPSPSVEPGGPPLAYTLTLEPNGRPWLPALDVPTALPPGTFLTNAFQAVTPRPPTARTRYALQSRAARLGVAESRERLEFDLRLPPGESPRALALASRWRSLTPEARVEAALTLLRAGGFTYTLDPPTLPERDRVDALLFGSRRGFCEHYASAFAFLMRAAGLPARIVGGYLGGEVNPDGGYLIVRAQDAHAWTEVWLPGRGWVRVDPTAAVAPARVNAGLATALSSPTARAAPVPTPLRRAALRLDALQTRWNAWVAGYDGTQQRDLLAQVGVGRVGGVPYLALAGGLLALALLPVLFARRPRPADPAARLLDDLTRRLRLPRAPGETPSAYAGRACLERPRHAEAIRAAVHAYHAARYAPDSGTAALRELWAAVRRVRR</sequence>
<keyword evidence="2" id="KW-1133">Transmembrane helix</keyword>
<dbReference type="Pfam" id="PF13559">
    <property type="entry name" value="DUF4129"/>
    <property type="match status" value="1"/>
</dbReference>
<keyword evidence="2" id="KW-0812">Transmembrane</keyword>
<name>A0ABM8AH13_9DEIO</name>
<dbReference type="Pfam" id="PF01841">
    <property type="entry name" value="Transglut_core"/>
    <property type="match status" value="1"/>
</dbReference>
<protein>
    <submittedName>
        <fullName evidence="4">Transglutaminase</fullName>
    </submittedName>
</protein>
<evidence type="ECO:0000313" key="4">
    <source>
        <dbReference type="EMBL" id="BDP42965.1"/>
    </source>
</evidence>
<dbReference type="Pfam" id="PF11992">
    <property type="entry name" value="TgpA_N"/>
    <property type="match status" value="1"/>
</dbReference>
<evidence type="ECO:0000313" key="5">
    <source>
        <dbReference type="Proteomes" id="UP001064971"/>
    </source>
</evidence>
<reference evidence="4" key="1">
    <citation type="submission" date="2022-07" db="EMBL/GenBank/DDBJ databases">
        <title>Complete Genome Sequence of the Radioresistant Bacterium Deinococcus aetherius ST0316, Isolated from the Air Dust collected in Lower Stratosphere above Japan.</title>
        <authorList>
            <person name="Satoh K."/>
            <person name="Hagiwara K."/>
            <person name="Katsumata K."/>
            <person name="Kubo A."/>
            <person name="Yokobori S."/>
            <person name="Yamagishi A."/>
            <person name="Oono Y."/>
            <person name="Narumi I."/>
        </authorList>
    </citation>
    <scope>NUCLEOTIDE SEQUENCE</scope>
    <source>
        <strain evidence="4">ST0316</strain>
    </source>
</reference>
<feature type="region of interest" description="Disordered" evidence="1">
    <location>
        <begin position="154"/>
        <end position="175"/>
    </location>
</feature>
<dbReference type="SUPFAM" id="SSF54001">
    <property type="entry name" value="Cysteine proteinases"/>
    <property type="match status" value="1"/>
</dbReference>
<dbReference type="InterPro" id="IPR052901">
    <property type="entry name" value="Bact_TGase-like"/>
</dbReference>
<accession>A0ABM8AH13</accession>
<keyword evidence="5" id="KW-1185">Reference proteome</keyword>
<dbReference type="SMART" id="SM00460">
    <property type="entry name" value="TGc"/>
    <property type="match status" value="1"/>
</dbReference>
<keyword evidence="2" id="KW-0472">Membrane</keyword>
<dbReference type="InterPro" id="IPR002931">
    <property type="entry name" value="Transglutaminase-like"/>
</dbReference>
<dbReference type="PANTHER" id="PTHR42736">
    <property type="entry name" value="PROTEIN-GLUTAMINE GAMMA-GLUTAMYLTRANSFERASE"/>
    <property type="match status" value="1"/>
</dbReference>
<evidence type="ECO:0000256" key="2">
    <source>
        <dbReference type="SAM" id="Phobius"/>
    </source>
</evidence>
<evidence type="ECO:0000256" key="1">
    <source>
        <dbReference type="SAM" id="MobiDB-lite"/>
    </source>
</evidence>
<dbReference type="PANTHER" id="PTHR42736:SF1">
    <property type="entry name" value="PROTEIN-GLUTAMINE GAMMA-GLUTAMYLTRANSFERASE"/>
    <property type="match status" value="1"/>
</dbReference>
<dbReference type="Gene3D" id="3.10.620.30">
    <property type="match status" value="1"/>
</dbReference>
<dbReference type="InterPro" id="IPR021878">
    <property type="entry name" value="TgpA_N"/>
</dbReference>
<gene>
    <name evidence="4" type="ORF">DAETH_29340</name>
</gene>
<evidence type="ECO:0000259" key="3">
    <source>
        <dbReference type="SMART" id="SM00460"/>
    </source>
</evidence>
<organism evidence="4 5">
    <name type="scientific">Deinococcus aetherius</name>
    <dbReference type="NCBI Taxonomy" id="200252"/>
    <lineage>
        <taxon>Bacteria</taxon>
        <taxon>Thermotogati</taxon>
        <taxon>Deinococcota</taxon>
        <taxon>Deinococci</taxon>
        <taxon>Deinococcales</taxon>
        <taxon>Deinococcaceae</taxon>
        <taxon>Deinococcus</taxon>
    </lineage>
</organism>
<feature type="compositionally biased region" description="Pro residues" evidence="1">
    <location>
        <begin position="158"/>
        <end position="167"/>
    </location>
</feature>
<dbReference type="PROSITE" id="PS51257">
    <property type="entry name" value="PROKAR_LIPOPROTEIN"/>
    <property type="match status" value="1"/>
</dbReference>
<feature type="transmembrane region" description="Helical" evidence="2">
    <location>
        <begin position="834"/>
        <end position="854"/>
    </location>
</feature>
<feature type="domain" description="Transglutaminase-like" evidence="3">
    <location>
        <begin position="694"/>
        <end position="765"/>
    </location>
</feature>